<keyword evidence="7" id="KW-0482">Metalloprotease</keyword>
<accession>A0ABP6VI58</accession>
<dbReference type="Gene3D" id="3.40.630.10">
    <property type="entry name" value="Zn peptidases"/>
    <property type="match status" value="1"/>
</dbReference>
<evidence type="ECO:0000313" key="10">
    <source>
        <dbReference type="EMBL" id="GAA3535966.1"/>
    </source>
</evidence>
<dbReference type="InterPro" id="IPR000834">
    <property type="entry name" value="Peptidase_M14"/>
</dbReference>
<gene>
    <name evidence="10" type="ORF">GCM10022394_14470</name>
</gene>
<keyword evidence="11" id="KW-1185">Reference proteome</keyword>
<dbReference type="RefSeq" id="WP_344956298.1">
    <property type="nucleotide sequence ID" value="NZ_BAABCX010000001.1"/>
</dbReference>
<evidence type="ECO:0000256" key="7">
    <source>
        <dbReference type="ARBA" id="ARBA00023049"/>
    </source>
</evidence>
<comment type="cofactor">
    <cofactor evidence="1">
        <name>Zn(2+)</name>
        <dbReference type="ChEBI" id="CHEBI:29105"/>
    </cofactor>
</comment>
<evidence type="ECO:0000256" key="6">
    <source>
        <dbReference type="ARBA" id="ARBA00022833"/>
    </source>
</evidence>
<comment type="caution">
    <text evidence="10">The sequence shown here is derived from an EMBL/GenBank/DDBJ whole genome shotgun (WGS) entry which is preliminary data.</text>
</comment>
<dbReference type="PROSITE" id="PS00132">
    <property type="entry name" value="CARBOXYPEPT_ZN_1"/>
    <property type="match status" value="1"/>
</dbReference>
<dbReference type="PANTHER" id="PTHR11705:SF143">
    <property type="entry name" value="SLL0236 PROTEIN"/>
    <property type="match status" value="1"/>
</dbReference>
<evidence type="ECO:0000256" key="3">
    <source>
        <dbReference type="ARBA" id="ARBA00022670"/>
    </source>
</evidence>
<evidence type="ECO:0000256" key="4">
    <source>
        <dbReference type="ARBA" id="ARBA00022723"/>
    </source>
</evidence>
<name>A0ABP6VI58_9GAMM</name>
<comment type="similarity">
    <text evidence="2 8">Belongs to the peptidase M14 family.</text>
</comment>
<dbReference type="PANTHER" id="PTHR11705">
    <property type="entry name" value="PROTEASE FAMILY M14 CARBOXYPEPTIDASE A,B"/>
    <property type="match status" value="1"/>
</dbReference>
<sequence length="341" mass="38658">MTPAPALLPSSLPELEQLADLASRAGAHAELHTLAWVESKADSFPVQVLRLGSRATDAPALGLFGGVHGVERIGTQVVLAYLHSLVESLRWSSLAHELLERVSLVFMPIVNPVGLVRATRANGNGVDLMRNSPVEACGPVTWPLGGQRLTRHLPWYRGQAMEPEARALCAAVERYLMGRPFSLALDCHSGYGRQDRIWFPFAGNREPPPNLAAITALRALFLTSYPNHNYYAIEPQWLHYMTHGDLWDHLTLQARHRPGVFIPFTLEMGSWLWVRKNPLQLLHFTGLFNPVKPHRHQRVLRRHLILIDFLMRATEGYRLWLPPRQQAEQLRQEAMALWFNK</sequence>
<protein>
    <submittedName>
        <fullName evidence="10">M14 family metallopeptidase</fullName>
    </submittedName>
</protein>
<evidence type="ECO:0000259" key="9">
    <source>
        <dbReference type="PROSITE" id="PS52035"/>
    </source>
</evidence>
<dbReference type="Proteomes" id="UP001500795">
    <property type="component" value="Unassembled WGS sequence"/>
</dbReference>
<evidence type="ECO:0000313" key="11">
    <source>
        <dbReference type="Proteomes" id="UP001500795"/>
    </source>
</evidence>
<organism evidence="10 11">
    <name type="scientific">Zobellella aerophila</name>
    <dbReference type="NCBI Taxonomy" id="870480"/>
    <lineage>
        <taxon>Bacteria</taxon>
        <taxon>Pseudomonadati</taxon>
        <taxon>Pseudomonadota</taxon>
        <taxon>Gammaproteobacteria</taxon>
        <taxon>Aeromonadales</taxon>
        <taxon>Aeromonadaceae</taxon>
        <taxon>Zobellella</taxon>
    </lineage>
</organism>
<dbReference type="PROSITE" id="PS52035">
    <property type="entry name" value="PEPTIDASE_M14"/>
    <property type="match status" value="1"/>
</dbReference>
<keyword evidence="3" id="KW-0645">Protease</keyword>
<keyword evidence="6" id="KW-0862">Zinc</keyword>
<dbReference type="Pfam" id="PF00246">
    <property type="entry name" value="Peptidase_M14"/>
    <property type="match status" value="1"/>
</dbReference>
<evidence type="ECO:0000256" key="8">
    <source>
        <dbReference type="PROSITE-ProRule" id="PRU01379"/>
    </source>
</evidence>
<proteinExistence type="inferred from homology"/>
<evidence type="ECO:0000256" key="1">
    <source>
        <dbReference type="ARBA" id="ARBA00001947"/>
    </source>
</evidence>
<evidence type="ECO:0000256" key="2">
    <source>
        <dbReference type="ARBA" id="ARBA00005988"/>
    </source>
</evidence>
<comment type="caution">
    <text evidence="8">Lacks conserved residue(s) required for the propagation of feature annotation.</text>
</comment>
<dbReference type="EMBL" id="BAABCX010000001">
    <property type="protein sequence ID" value="GAA3535966.1"/>
    <property type="molecule type" value="Genomic_DNA"/>
</dbReference>
<dbReference type="SUPFAM" id="SSF53187">
    <property type="entry name" value="Zn-dependent exopeptidases"/>
    <property type="match status" value="1"/>
</dbReference>
<evidence type="ECO:0000256" key="5">
    <source>
        <dbReference type="ARBA" id="ARBA00022801"/>
    </source>
</evidence>
<dbReference type="InterPro" id="IPR057246">
    <property type="entry name" value="CARBOXYPEPT_ZN_1"/>
</dbReference>
<keyword evidence="4" id="KW-0479">Metal-binding</keyword>
<feature type="domain" description="Peptidase M14" evidence="9">
    <location>
        <begin position="8"/>
        <end position="341"/>
    </location>
</feature>
<keyword evidence="5" id="KW-0378">Hydrolase</keyword>
<reference evidence="11" key="1">
    <citation type="journal article" date="2019" name="Int. J. Syst. Evol. Microbiol.">
        <title>The Global Catalogue of Microorganisms (GCM) 10K type strain sequencing project: providing services to taxonomists for standard genome sequencing and annotation.</title>
        <authorList>
            <consortium name="The Broad Institute Genomics Platform"/>
            <consortium name="The Broad Institute Genome Sequencing Center for Infectious Disease"/>
            <person name="Wu L."/>
            <person name="Ma J."/>
        </authorList>
    </citation>
    <scope>NUCLEOTIDE SEQUENCE [LARGE SCALE GENOMIC DNA]</scope>
    <source>
        <strain evidence="11">JCM 17110</strain>
    </source>
</reference>